<evidence type="ECO:0000259" key="4">
    <source>
        <dbReference type="Pfam" id="PF00823"/>
    </source>
</evidence>
<name>A0ABS6B518_9NOCA</name>
<comment type="similarity">
    <text evidence="1">Belongs to the mycobacterial PPE family.</text>
</comment>
<keyword evidence="6" id="KW-1185">Reference proteome</keyword>
<reference evidence="5 6" key="1">
    <citation type="submission" date="2021-06" db="EMBL/GenBank/DDBJ databases">
        <title>Actinomycetes sequencing.</title>
        <authorList>
            <person name="Shan Q."/>
        </authorList>
    </citation>
    <scope>NUCLEOTIDE SEQUENCE [LARGE SCALE GENOMIC DNA]</scope>
    <source>
        <strain evidence="5 6">NEAU-G5</strain>
    </source>
</reference>
<dbReference type="InterPro" id="IPR000030">
    <property type="entry name" value="PPE_dom"/>
</dbReference>
<feature type="compositionally biased region" description="Polar residues" evidence="3">
    <location>
        <begin position="195"/>
        <end position="213"/>
    </location>
</feature>
<evidence type="ECO:0000256" key="3">
    <source>
        <dbReference type="SAM" id="MobiDB-lite"/>
    </source>
</evidence>
<dbReference type="Proteomes" id="UP000733379">
    <property type="component" value="Unassembled WGS sequence"/>
</dbReference>
<comment type="caution">
    <text evidence="5">The sequence shown here is derived from an EMBL/GenBank/DDBJ whole genome shotgun (WGS) entry which is preliminary data.</text>
</comment>
<evidence type="ECO:0000256" key="1">
    <source>
        <dbReference type="ARBA" id="ARBA00010652"/>
    </source>
</evidence>
<accession>A0ABS6B518</accession>
<evidence type="ECO:0000256" key="2">
    <source>
        <dbReference type="SAM" id="Coils"/>
    </source>
</evidence>
<dbReference type="SUPFAM" id="SSF140459">
    <property type="entry name" value="PE/PPE dimer-like"/>
    <property type="match status" value="1"/>
</dbReference>
<dbReference type="Pfam" id="PF00823">
    <property type="entry name" value="PPE"/>
    <property type="match status" value="1"/>
</dbReference>
<proteinExistence type="inferred from homology"/>
<evidence type="ECO:0000313" key="6">
    <source>
        <dbReference type="Proteomes" id="UP000733379"/>
    </source>
</evidence>
<feature type="domain" description="PPE" evidence="4">
    <location>
        <begin position="14"/>
        <end position="174"/>
    </location>
</feature>
<keyword evidence="2" id="KW-0175">Coiled coil</keyword>
<dbReference type="RefSeq" id="WP_215921517.1">
    <property type="nucleotide sequence ID" value="NZ_JAHKNI010000010.1"/>
</dbReference>
<organism evidence="5 6">
    <name type="scientific">Nocardia albiluteola</name>
    <dbReference type="NCBI Taxonomy" id="2842303"/>
    <lineage>
        <taxon>Bacteria</taxon>
        <taxon>Bacillati</taxon>
        <taxon>Actinomycetota</taxon>
        <taxon>Actinomycetes</taxon>
        <taxon>Mycobacteriales</taxon>
        <taxon>Nocardiaceae</taxon>
        <taxon>Nocardia</taxon>
    </lineage>
</organism>
<feature type="region of interest" description="Disordered" evidence="3">
    <location>
        <begin position="195"/>
        <end position="215"/>
    </location>
</feature>
<feature type="coiled-coil region" evidence="2">
    <location>
        <begin position="144"/>
        <end position="171"/>
    </location>
</feature>
<dbReference type="Gene3D" id="1.20.1260.20">
    <property type="entry name" value="PPE superfamily"/>
    <property type="match status" value="1"/>
</dbReference>
<evidence type="ECO:0000313" key="5">
    <source>
        <dbReference type="EMBL" id="MBU3065403.1"/>
    </source>
</evidence>
<protein>
    <submittedName>
        <fullName evidence="5">PPE family protein</fullName>
    </submittedName>
</protein>
<gene>
    <name evidence="5" type="ORF">KO481_28230</name>
</gene>
<dbReference type="EMBL" id="JAHKNI010000010">
    <property type="protein sequence ID" value="MBU3065403.1"/>
    <property type="molecule type" value="Genomic_DNA"/>
</dbReference>
<sequence length="340" mass="33994">MVAPPKPGFTGTVWEAVPPEQLVQEVTTGPGAAPMAGAGLAYSGLAAELGEAATEYHATLSVLGDAWASSSSADGLNQLAALTEWLDRITASAHANAAIATRQAAAYEIARTTLPHLVEVAQAARAAEDLMRNSLLGAPLAGLLDTAEQQLDDIRQQAARVMQAYEAASAQLARPWQQDSAPEVSAGANFVAEQSRGTPANAQPPGSTASPPQLQHAMSDLPQIDLSALQPPAPTVPVGSEALAMPALPLPGVAPAPVPAQVVQAQPVTAAPPPVVAPASAVAPPAPLPAPAPRAVPADAGGTETIIVNAGFATAPAVLGGRAPAAAAEVMAPATPELES</sequence>
<dbReference type="InterPro" id="IPR038332">
    <property type="entry name" value="PPE_sf"/>
</dbReference>